<keyword evidence="3" id="KW-1185">Reference proteome</keyword>
<evidence type="ECO:0000313" key="1">
    <source>
        <dbReference type="EMBL" id="PNT69209.1"/>
    </source>
</evidence>
<protein>
    <submittedName>
        <fullName evidence="1 2">Uncharacterized protein</fullName>
    </submittedName>
</protein>
<organism evidence="1">
    <name type="scientific">Brachypodium distachyon</name>
    <name type="common">Purple false brome</name>
    <name type="synonym">Trachynia distachya</name>
    <dbReference type="NCBI Taxonomy" id="15368"/>
    <lineage>
        <taxon>Eukaryota</taxon>
        <taxon>Viridiplantae</taxon>
        <taxon>Streptophyta</taxon>
        <taxon>Embryophyta</taxon>
        <taxon>Tracheophyta</taxon>
        <taxon>Spermatophyta</taxon>
        <taxon>Magnoliopsida</taxon>
        <taxon>Liliopsida</taxon>
        <taxon>Poales</taxon>
        <taxon>Poaceae</taxon>
        <taxon>BOP clade</taxon>
        <taxon>Pooideae</taxon>
        <taxon>Stipodae</taxon>
        <taxon>Brachypodieae</taxon>
        <taxon>Brachypodium</taxon>
    </lineage>
</organism>
<name>A0A2K2D4K5_BRADI</name>
<dbReference type="InParanoid" id="A0A2K2D4K5"/>
<dbReference type="EnsemblPlants" id="PNT69209">
    <property type="protein sequence ID" value="PNT69209"/>
    <property type="gene ID" value="BRADI_3g51358v3"/>
</dbReference>
<dbReference type="EMBL" id="CM000882">
    <property type="protein sequence ID" value="PNT69209.1"/>
    <property type="molecule type" value="Genomic_DNA"/>
</dbReference>
<reference evidence="1" key="2">
    <citation type="submission" date="2017-06" db="EMBL/GenBank/DDBJ databases">
        <title>WGS assembly of Brachypodium distachyon.</title>
        <authorList>
            <consortium name="The International Brachypodium Initiative"/>
            <person name="Lucas S."/>
            <person name="Harmon-Smith M."/>
            <person name="Lail K."/>
            <person name="Tice H."/>
            <person name="Grimwood J."/>
            <person name="Bruce D."/>
            <person name="Barry K."/>
            <person name="Shu S."/>
            <person name="Lindquist E."/>
            <person name="Wang M."/>
            <person name="Pitluck S."/>
            <person name="Vogel J.P."/>
            <person name="Garvin D.F."/>
            <person name="Mockler T.C."/>
            <person name="Schmutz J."/>
            <person name="Rokhsar D."/>
            <person name="Bevan M.W."/>
        </authorList>
    </citation>
    <scope>NUCLEOTIDE SEQUENCE</scope>
    <source>
        <strain evidence="1">Bd21</strain>
    </source>
</reference>
<dbReference type="Proteomes" id="UP000008810">
    <property type="component" value="Chromosome 3"/>
</dbReference>
<reference evidence="2" key="3">
    <citation type="submission" date="2018-08" db="UniProtKB">
        <authorList>
            <consortium name="EnsemblPlants"/>
        </authorList>
    </citation>
    <scope>IDENTIFICATION</scope>
    <source>
        <strain evidence="2">cv. Bd21</strain>
    </source>
</reference>
<evidence type="ECO:0000313" key="3">
    <source>
        <dbReference type="Proteomes" id="UP000008810"/>
    </source>
</evidence>
<evidence type="ECO:0000313" key="2">
    <source>
        <dbReference type="EnsemblPlants" id="PNT69209"/>
    </source>
</evidence>
<sequence length="125" mass="14120">MFRGEGSRGRCLSSSAAEFFSLPSSEDRRARASASVHPFAVRSRFGPLQQDKQCVFLSLVFGVRTYIDFIAFGRQKSNLMLGAKSQKATVFIHKTRRLLSKSRCLANRQSPFFLRGECFYVVISL</sequence>
<reference evidence="1 2" key="1">
    <citation type="journal article" date="2010" name="Nature">
        <title>Genome sequencing and analysis of the model grass Brachypodium distachyon.</title>
        <authorList>
            <consortium name="International Brachypodium Initiative"/>
        </authorList>
    </citation>
    <scope>NUCLEOTIDE SEQUENCE [LARGE SCALE GENOMIC DNA]</scope>
    <source>
        <strain evidence="1 2">Bd21</strain>
    </source>
</reference>
<gene>
    <name evidence="1" type="ORF">BRADI_3g51358v3</name>
</gene>
<accession>A0A2K2D4K5</accession>
<dbReference type="Gramene" id="PNT69209">
    <property type="protein sequence ID" value="PNT69209"/>
    <property type="gene ID" value="BRADI_3g51358v3"/>
</dbReference>
<proteinExistence type="predicted"/>
<dbReference type="AlphaFoldDB" id="A0A2K2D4K5"/>